<gene>
    <name evidence="18" type="ORF">GPM918_LOCUS8692</name>
    <name evidence="19" type="ORF">OVA965_LOCUS13430</name>
    <name evidence="20" type="ORF">SRO942_LOCUS8694</name>
    <name evidence="21" type="ORF">TMI583_LOCUS13431</name>
</gene>
<comment type="catalytic activity">
    <reaction evidence="13">
        <text>L-threonyl-[protein] + ATP = O-phospho-L-threonyl-[protein] + ADP + H(+)</text>
        <dbReference type="Rhea" id="RHEA:46608"/>
        <dbReference type="Rhea" id="RHEA-COMP:11060"/>
        <dbReference type="Rhea" id="RHEA-COMP:11605"/>
        <dbReference type="ChEBI" id="CHEBI:15378"/>
        <dbReference type="ChEBI" id="CHEBI:30013"/>
        <dbReference type="ChEBI" id="CHEBI:30616"/>
        <dbReference type="ChEBI" id="CHEBI:61977"/>
        <dbReference type="ChEBI" id="CHEBI:456216"/>
        <dbReference type="EC" id="2.7.11.1"/>
    </reaction>
</comment>
<evidence type="ECO:0000256" key="10">
    <source>
        <dbReference type="ARBA" id="ARBA00022840"/>
    </source>
</evidence>
<comment type="similarity">
    <text evidence="3">Belongs to the protein kinase superfamily. CAMK Ser/Thr protein kinase family. LKB1 subfamily.</text>
</comment>
<evidence type="ECO:0000313" key="19">
    <source>
        <dbReference type="EMBL" id="CAF0977965.1"/>
    </source>
</evidence>
<reference evidence="18" key="1">
    <citation type="submission" date="2021-02" db="EMBL/GenBank/DDBJ databases">
        <authorList>
            <person name="Nowell W R."/>
        </authorList>
    </citation>
    <scope>NUCLEOTIDE SEQUENCE</scope>
</reference>
<dbReference type="Proteomes" id="UP000663829">
    <property type="component" value="Unassembled WGS sequence"/>
</dbReference>
<dbReference type="PROSITE" id="PS50011">
    <property type="entry name" value="PROTEIN_KINASE_DOM"/>
    <property type="match status" value="1"/>
</dbReference>
<keyword evidence="22" id="KW-1185">Reference proteome</keyword>
<evidence type="ECO:0000256" key="11">
    <source>
        <dbReference type="ARBA" id="ARBA00022842"/>
    </source>
</evidence>
<evidence type="ECO:0000313" key="21">
    <source>
        <dbReference type="EMBL" id="CAF3748563.1"/>
    </source>
</evidence>
<comment type="cofactor">
    <cofactor evidence="1">
        <name>Mn(2+)</name>
        <dbReference type="ChEBI" id="CHEBI:29035"/>
    </cofactor>
</comment>
<evidence type="ECO:0000256" key="9">
    <source>
        <dbReference type="ARBA" id="ARBA00022777"/>
    </source>
</evidence>
<dbReference type="PROSITE" id="PS00108">
    <property type="entry name" value="PROTEIN_KINASE_ST"/>
    <property type="match status" value="1"/>
</dbReference>
<dbReference type="InterPro" id="IPR011009">
    <property type="entry name" value="Kinase-like_dom_sf"/>
</dbReference>
<keyword evidence="5" id="KW-0723">Serine/threonine-protein kinase</keyword>
<comment type="caution">
    <text evidence="18">The sequence shown here is derived from an EMBL/GenBank/DDBJ whole genome shotgun (WGS) entry which is preliminary data.</text>
</comment>
<keyword evidence="9" id="KW-0418">Kinase</keyword>
<dbReference type="Pfam" id="PF00069">
    <property type="entry name" value="Pkinase"/>
    <property type="match status" value="1"/>
</dbReference>
<dbReference type="PANTHER" id="PTHR24346:SF94">
    <property type="entry name" value="NON-SPECIFIC SERINE_THREONINE PROTEIN KINASE"/>
    <property type="match status" value="1"/>
</dbReference>
<proteinExistence type="inferred from homology"/>
<sequence length="552" mass="64252">MVDEATTFTLASSHPPLAAALDGFFVKQSPPQPPLVYQNHHHQPNDYYFFQQQNQQQPTTLSSFYSHPPLEEADEEEEEDAATAMPRQAHFGLVHDDDEEEDNTNHLLNNHLTPVTIQRVDSLDEQHLYLKKKRAKFVGPYLFGDVIGQGSYAKVKECLDKRNLCRRAVKIMQRRRLRKTPQGEKMAYTEIRILRKLKHPNVIQLYDFIRNDEKQKLYLFIDLCVVSLQEMLEEQEKQSNHLIKSFPTWQAHGYFIQLINGLEYLHTKFIIHNDIKPGNLLITVDHTLKISDFGTAEELDIFSVDDTIKRSQGTPAFQCPEIANGDETYNGYCIDIWACGVTLYNLVTGLLPFEADNIYLLFQVIGFGKFVTPDDIEPNLANLINGLLCVDKTKRLTIEQIRQHEWYKRRPPKTFDFVPFPKMALNRFQTLTMYDYLVDLHQPLDEQEDKDEDENLTEIERKYAKYNIQQAETNSGEIKRPTFQIEPEDDNENESHYHRRRRSKLNCGSMRCTRTNRTTTDNNNGGSSNMDDESIITTKKKRTRDHRLCALS</sequence>
<comment type="cofactor">
    <cofactor evidence="2">
        <name>Mg(2+)</name>
        <dbReference type="ChEBI" id="CHEBI:18420"/>
    </cofactor>
</comment>
<evidence type="ECO:0000313" key="20">
    <source>
        <dbReference type="EMBL" id="CAF3684442.1"/>
    </source>
</evidence>
<dbReference type="InterPro" id="IPR017441">
    <property type="entry name" value="Protein_kinase_ATP_BS"/>
</dbReference>
<dbReference type="EMBL" id="CAJNOQ010001542">
    <property type="protein sequence ID" value="CAF0902112.1"/>
    <property type="molecule type" value="Genomic_DNA"/>
</dbReference>
<dbReference type="InterPro" id="IPR008271">
    <property type="entry name" value="Ser/Thr_kinase_AS"/>
</dbReference>
<evidence type="ECO:0000256" key="15">
    <source>
        <dbReference type="PROSITE-ProRule" id="PRU10141"/>
    </source>
</evidence>
<comment type="catalytic activity">
    <reaction evidence="14">
        <text>L-seryl-[protein] + ATP = O-phospho-L-seryl-[protein] + ADP + H(+)</text>
        <dbReference type="Rhea" id="RHEA:17989"/>
        <dbReference type="Rhea" id="RHEA-COMP:9863"/>
        <dbReference type="Rhea" id="RHEA-COMP:11604"/>
        <dbReference type="ChEBI" id="CHEBI:15378"/>
        <dbReference type="ChEBI" id="CHEBI:29999"/>
        <dbReference type="ChEBI" id="CHEBI:30616"/>
        <dbReference type="ChEBI" id="CHEBI:83421"/>
        <dbReference type="ChEBI" id="CHEBI:456216"/>
        <dbReference type="EC" id="2.7.11.1"/>
    </reaction>
</comment>
<evidence type="ECO:0000313" key="18">
    <source>
        <dbReference type="EMBL" id="CAF0902112.1"/>
    </source>
</evidence>
<feature type="domain" description="Protein kinase" evidence="17">
    <location>
        <begin position="141"/>
        <end position="407"/>
    </location>
</feature>
<evidence type="ECO:0000256" key="2">
    <source>
        <dbReference type="ARBA" id="ARBA00001946"/>
    </source>
</evidence>
<keyword evidence="6" id="KW-0808">Transferase</keyword>
<dbReference type="InterPro" id="IPR000719">
    <property type="entry name" value="Prot_kinase_dom"/>
</dbReference>
<keyword evidence="7" id="KW-0479">Metal-binding</keyword>
<feature type="compositionally biased region" description="Acidic residues" evidence="16">
    <location>
        <begin position="71"/>
        <end position="81"/>
    </location>
</feature>
<dbReference type="PANTHER" id="PTHR24346">
    <property type="entry name" value="MAP/MICROTUBULE AFFINITY-REGULATING KINASE"/>
    <property type="match status" value="1"/>
</dbReference>
<keyword evidence="12" id="KW-0464">Manganese</keyword>
<evidence type="ECO:0000259" key="17">
    <source>
        <dbReference type="PROSITE" id="PS50011"/>
    </source>
</evidence>
<dbReference type="EC" id="2.7.11.1" evidence="4"/>
<evidence type="ECO:0000256" key="14">
    <source>
        <dbReference type="ARBA" id="ARBA00048679"/>
    </source>
</evidence>
<dbReference type="OrthoDB" id="68483at2759"/>
<evidence type="ECO:0000256" key="12">
    <source>
        <dbReference type="ARBA" id="ARBA00023211"/>
    </source>
</evidence>
<evidence type="ECO:0000256" key="7">
    <source>
        <dbReference type="ARBA" id="ARBA00022723"/>
    </source>
</evidence>
<feature type="binding site" evidence="15">
    <location>
        <position position="170"/>
    </location>
    <ligand>
        <name>ATP</name>
        <dbReference type="ChEBI" id="CHEBI:30616"/>
    </ligand>
</feature>
<dbReference type="EMBL" id="CAJOBC010001542">
    <property type="protein sequence ID" value="CAF3684442.1"/>
    <property type="molecule type" value="Genomic_DNA"/>
</dbReference>
<dbReference type="Proteomes" id="UP000682733">
    <property type="component" value="Unassembled WGS sequence"/>
</dbReference>
<evidence type="ECO:0000256" key="4">
    <source>
        <dbReference type="ARBA" id="ARBA00012513"/>
    </source>
</evidence>
<feature type="compositionally biased region" description="Low complexity" evidence="16">
    <location>
        <begin position="513"/>
        <end position="529"/>
    </location>
</feature>
<organism evidence="18 22">
    <name type="scientific">Didymodactylos carnosus</name>
    <dbReference type="NCBI Taxonomy" id="1234261"/>
    <lineage>
        <taxon>Eukaryota</taxon>
        <taxon>Metazoa</taxon>
        <taxon>Spiralia</taxon>
        <taxon>Gnathifera</taxon>
        <taxon>Rotifera</taxon>
        <taxon>Eurotatoria</taxon>
        <taxon>Bdelloidea</taxon>
        <taxon>Philodinida</taxon>
        <taxon>Philodinidae</taxon>
        <taxon>Didymodactylos</taxon>
    </lineage>
</organism>
<dbReference type="Gene3D" id="3.30.200.20">
    <property type="entry name" value="Phosphorylase Kinase, domain 1"/>
    <property type="match status" value="1"/>
</dbReference>
<dbReference type="EMBL" id="CAJNOK010005590">
    <property type="protein sequence ID" value="CAF0977965.1"/>
    <property type="molecule type" value="Genomic_DNA"/>
</dbReference>
<evidence type="ECO:0000256" key="5">
    <source>
        <dbReference type="ARBA" id="ARBA00022527"/>
    </source>
</evidence>
<keyword evidence="10 15" id="KW-0067">ATP-binding</keyword>
<evidence type="ECO:0000313" key="22">
    <source>
        <dbReference type="Proteomes" id="UP000663829"/>
    </source>
</evidence>
<dbReference type="GO" id="GO:0035556">
    <property type="term" value="P:intracellular signal transduction"/>
    <property type="evidence" value="ECO:0007669"/>
    <property type="project" value="TreeGrafter"/>
</dbReference>
<accession>A0A813ZLR4</accession>
<dbReference type="GO" id="GO:0005737">
    <property type="term" value="C:cytoplasm"/>
    <property type="evidence" value="ECO:0007669"/>
    <property type="project" value="TreeGrafter"/>
</dbReference>
<evidence type="ECO:0000256" key="6">
    <source>
        <dbReference type="ARBA" id="ARBA00022679"/>
    </source>
</evidence>
<keyword evidence="11" id="KW-0460">Magnesium</keyword>
<dbReference type="PROSITE" id="PS00107">
    <property type="entry name" value="PROTEIN_KINASE_ATP"/>
    <property type="match status" value="1"/>
</dbReference>
<protein>
    <recommendedName>
        <fullName evidence="4">non-specific serine/threonine protein kinase</fullName>
        <ecNumber evidence="4">2.7.11.1</ecNumber>
    </recommendedName>
</protein>
<evidence type="ECO:0000256" key="3">
    <source>
        <dbReference type="ARBA" id="ARBA00009985"/>
    </source>
</evidence>
<feature type="region of interest" description="Disordered" evidence="16">
    <location>
        <begin position="474"/>
        <end position="552"/>
    </location>
</feature>
<dbReference type="SUPFAM" id="SSF56112">
    <property type="entry name" value="Protein kinase-like (PK-like)"/>
    <property type="match status" value="1"/>
</dbReference>
<dbReference type="AlphaFoldDB" id="A0A813ZLR4"/>
<dbReference type="GO" id="GO:0046872">
    <property type="term" value="F:metal ion binding"/>
    <property type="evidence" value="ECO:0007669"/>
    <property type="project" value="UniProtKB-KW"/>
</dbReference>
<dbReference type="FunFam" id="1.10.510.10:FF:000571">
    <property type="entry name" value="Maternal embryonic leucine zipper kinase"/>
    <property type="match status" value="1"/>
</dbReference>
<keyword evidence="8 15" id="KW-0547">Nucleotide-binding</keyword>
<evidence type="ECO:0000256" key="16">
    <source>
        <dbReference type="SAM" id="MobiDB-lite"/>
    </source>
</evidence>
<name>A0A813ZLR4_9BILA</name>
<evidence type="ECO:0000256" key="13">
    <source>
        <dbReference type="ARBA" id="ARBA00047899"/>
    </source>
</evidence>
<evidence type="ECO:0000256" key="8">
    <source>
        <dbReference type="ARBA" id="ARBA00022741"/>
    </source>
</evidence>
<dbReference type="Proteomes" id="UP000681722">
    <property type="component" value="Unassembled WGS sequence"/>
</dbReference>
<dbReference type="EMBL" id="CAJOBA010005595">
    <property type="protein sequence ID" value="CAF3748563.1"/>
    <property type="molecule type" value="Genomic_DNA"/>
</dbReference>
<dbReference type="Gene3D" id="1.10.510.10">
    <property type="entry name" value="Transferase(Phosphotransferase) domain 1"/>
    <property type="match status" value="1"/>
</dbReference>
<feature type="region of interest" description="Disordered" evidence="16">
    <location>
        <begin position="58"/>
        <end position="83"/>
    </location>
</feature>
<dbReference type="SMART" id="SM00220">
    <property type="entry name" value="S_TKc"/>
    <property type="match status" value="1"/>
</dbReference>
<evidence type="ECO:0000256" key="1">
    <source>
        <dbReference type="ARBA" id="ARBA00001936"/>
    </source>
</evidence>
<dbReference type="GO" id="GO:0005524">
    <property type="term" value="F:ATP binding"/>
    <property type="evidence" value="ECO:0007669"/>
    <property type="project" value="UniProtKB-UniRule"/>
</dbReference>
<dbReference type="GO" id="GO:0004674">
    <property type="term" value="F:protein serine/threonine kinase activity"/>
    <property type="evidence" value="ECO:0007669"/>
    <property type="project" value="UniProtKB-KW"/>
</dbReference>
<dbReference type="Proteomes" id="UP000677228">
    <property type="component" value="Unassembled WGS sequence"/>
</dbReference>